<protein>
    <submittedName>
        <fullName evidence="2">Uncharacterized protein</fullName>
    </submittedName>
</protein>
<organism evidence="2 3">
    <name type="scientific">Ophiocordyceps camponoti-rufipedis</name>
    <dbReference type="NCBI Taxonomy" id="2004952"/>
    <lineage>
        <taxon>Eukaryota</taxon>
        <taxon>Fungi</taxon>
        <taxon>Dikarya</taxon>
        <taxon>Ascomycota</taxon>
        <taxon>Pezizomycotina</taxon>
        <taxon>Sordariomycetes</taxon>
        <taxon>Hypocreomycetidae</taxon>
        <taxon>Hypocreales</taxon>
        <taxon>Ophiocordycipitaceae</taxon>
        <taxon>Ophiocordyceps</taxon>
    </lineage>
</organism>
<gene>
    <name evidence="2" type="ORF">CDD80_4017</name>
</gene>
<dbReference type="Proteomes" id="UP000226431">
    <property type="component" value="Unassembled WGS sequence"/>
</dbReference>
<proteinExistence type="predicted"/>
<feature type="compositionally biased region" description="Basic and acidic residues" evidence="1">
    <location>
        <begin position="83"/>
        <end position="95"/>
    </location>
</feature>
<evidence type="ECO:0000256" key="1">
    <source>
        <dbReference type="SAM" id="MobiDB-lite"/>
    </source>
</evidence>
<sequence length="95" mass="10672">MEVLFGDGPEAMTSTMKRMMTLQEERTKRMAAVHARYQAALTAARAQHMARFQETQKQMHAPPLSPLYGHCQTDGPRGQGEPARADEEKRCDLPS</sequence>
<evidence type="ECO:0000313" key="2">
    <source>
        <dbReference type="EMBL" id="PHH73133.1"/>
    </source>
</evidence>
<keyword evidence="3" id="KW-1185">Reference proteome</keyword>
<feature type="region of interest" description="Disordered" evidence="1">
    <location>
        <begin position="48"/>
        <end position="95"/>
    </location>
</feature>
<dbReference type="EMBL" id="NJES01000366">
    <property type="protein sequence ID" value="PHH73133.1"/>
    <property type="molecule type" value="Genomic_DNA"/>
</dbReference>
<dbReference type="OrthoDB" id="4923153at2759"/>
<name>A0A2C5YZU4_9HYPO</name>
<dbReference type="AlphaFoldDB" id="A0A2C5YZU4"/>
<reference evidence="2 3" key="1">
    <citation type="submission" date="2017-06" db="EMBL/GenBank/DDBJ databases">
        <title>Ant-infecting Ophiocordyceps genomes reveal a high diversity of potential behavioral manipulation genes and a possible major role for enterotoxins.</title>
        <authorList>
            <person name="De Bekker C."/>
            <person name="Evans H.C."/>
            <person name="Brachmann A."/>
            <person name="Hughes D.P."/>
        </authorList>
    </citation>
    <scope>NUCLEOTIDE SEQUENCE [LARGE SCALE GENOMIC DNA]</scope>
    <source>
        <strain evidence="2 3">Map16</strain>
    </source>
</reference>
<comment type="caution">
    <text evidence="2">The sequence shown here is derived from an EMBL/GenBank/DDBJ whole genome shotgun (WGS) entry which is preliminary data.</text>
</comment>
<evidence type="ECO:0000313" key="3">
    <source>
        <dbReference type="Proteomes" id="UP000226431"/>
    </source>
</evidence>
<accession>A0A2C5YZU4</accession>